<keyword evidence="4" id="KW-1185">Reference proteome</keyword>
<feature type="region of interest" description="Disordered" evidence="1">
    <location>
        <begin position="83"/>
        <end position="137"/>
    </location>
</feature>
<dbReference type="EMBL" id="CAXDID020000217">
    <property type="protein sequence ID" value="CAL6057913.1"/>
    <property type="molecule type" value="Genomic_DNA"/>
</dbReference>
<feature type="compositionally biased region" description="Polar residues" evidence="1">
    <location>
        <begin position="96"/>
        <end position="106"/>
    </location>
</feature>
<comment type="caution">
    <text evidence="2">The sequence shown here is derived from an EMBL/GenBank/DDBJ whole genome shotgun (WGS) entry which is preliminary data.</text>
</comment>
<evidence type="ECO:0000313" key="3">
    <source>
        <dbReference type="EMBL" id="CAL6057913.1"/>
    </source>
</evidence>
<reference evidence="2" key="1">
    <citation type="submission" date="2023-06" db="EMBL/GenBank/DDBJ databases">
        <authorList>
            <person name="Kurt Z."/>
        </authorList>
    </citation>
    <scope>NUCLEOTIDE SEQUENCE</scope>
</reference>
<protein>
    <submittedName>
        <fullName evidence="3">Hypothetical_protein</fullName>
    </submittedName>
</protein>
<proteinExistence type="predicted"/>
<evidence type="ECO:0000313" key="2">
    <source>
        <dbReference type="EMBL" id="CAI9945213.1"/>
    </source>
</evidence>
<feature type="compositionally biased region" description="Low complexity" evidence="1">
    <location>
        <begin position="118"/>
        <end position="137"/>
    </location>
</feature>
<gene>
    <name evidence="2" type="ORF">HINF_LOCUS32858</name>
    <name evidence="3" type="ORF">HINF_LOCUS47803</name>
</gene>
<dbReference type="Proteomes" id="UP001642409">
    <property type="component" value="Unassembled WGS sequence"/>
</dbReference>
<accession>A0AA86PWX5</accession>
<dbReference type="EMBL" id="CATOUU010000742">
    <property type="protein sequence ID" value="CAI9945213.1"/>
    <property type="molecule type" value="Genomic_DNA"/>
</dbReference>
<organism evidence="2">
    <name type="scientific">Hexamita inflata</name>
    <dbReference type="NCBI Taxonomy" id="28002"/>
    <lineage>
        <taxon>Eukaryota</taxon>
        <taxon>Metamonada</taxon>
        <taxon>Diplomonadida</taxon>
        <taxon>Hexamitidae</taxon>
        <taxon>Hexamitinae</taxon>
        <taxon>Hexamita</taxon>
    </lineage>
</organism>
<reference evidence="3 4" key="2">
    <citation type="submission" date="2024-07" db="EMBL/GenBank/DDBJ databases">
        <authorList>
            <person name="Akdeniz Z."/>
        </authorList>
    </citation>
    <scope>NUCLEOTIDE SEQUENCE [LARGE SCALE GENOMIC DNA]</scope>
</reference>
<dbReference type="AlphaFoldDB" id="A0AA86PWX5"/>
<name>A0AA86PWX5_9EUKA</name>
<evidence type="ECO:0000313" key="4">
    <source>
        <dbReference type="Proteomes" id="UP001642409"/>
    </source>
</evidence>
<evidence type="ECO:0000256" key="1">
    <source>
        <dbReference type="SAM" id="MobiDB-lite"/>
    </source>
</evidence>
<sequence>MPSKSKNFFQSIFKKLDKFTEEYIQFRQNAPKLESHLHQESQIQLVMEDSNMSREEVIQLLNGLEQEVYWFLEFIFSGKRNANNTNQTEKIDTTKEQPQLTENTQLKLKPNANDQEESSSIVIEDSSPSISIDIEDS</sequence>